<dbReference type="CDD" id="cd01734">
    <property type="entry name" value="YlxS_C"/>
    <property type="match status" value="1"/>
</dbReference>
<dbReference type="InterPro" id="IPR028989">
    <property type="entry name" value="RimP_N"/>
</dbReference>
<dbReference type="InterPro" id="IPR028998">
    <property type="entry name" value="RimP_C"/>
</dbReference>
<sequence>MQANPANDTEAPGNGPEVGEDPRIVRETGLAARVAAIAEPVAADLGFDLVRVKVSGRDGCTVQVMAERPDGEMTVDDCADFSRALSPVLDVEDPVDRAYHLEVSSPGIDRPLVRRRDFERWKGHEAKIELAVAVDGRKRFRGRLVGIDDGAIQVELLEKGKDETGPALVAIPIDDIAEARLVLTDSLIAEALKGEKARRRDSAEQ</sequence>
<evidence type="ECO:0000256" key="1">
    <source>
        <dbReference type="ARBA" id="ARBA00022490"/>
    </source>
</evidence>
<evidence type="ECO:0000256" key="4">
    <source>
        <dbReference type="SAM" id="MobiDB-lite"/>
    </source>
</evidence>
<dbReference type="SUPFAM" id="SSF75420">
    <property type="entry name" value="YhbC-like, N-terminal domain"/>
    <property type="match status" value="1"/>
</dbReference>
<feature type="domain" description="Ribosome maturation factor RimP C-terminal" evidence="6">
    <location>
        <begin position="112"/>
        <end position="184"/>
    </location>
</feature>
<dbReference type="InterPro" id="IPR035956">
    <property type="entry name" value="RimP_N_sf"/>
</dbReference>
<dbReference type="GO" id="GO:0005829">
    <property type="term" value="C:cytosol"/>
    <property type="evidence" value="ECO:0007669"/>
    <property type="project" value="TreeGrafter"/>
</dbReference>
<evidence type="ECO:0000313" key="7">
    <source>
        <dbReference type="EMBL" id="MCT8972130.1"/>
    </source>
</evidence>
<comment type="similarity">
    <text evidence="3">Belongs to the RimP family.</text>
</comment>
<evidence type="ECO:0000259" key="5">
    <source>
        <dbReference type="Pfam" id="PF02576"/>
    </source>
</evidence>
<comment type="function">
    <text evidence="3">Required for maturation of 30S ribosomal subunits.</text>
</comment>
<evidence type="ECO:0000259" key="6">
    <source>
        <dbReference type="Pfam" id="PF17384"/>
    </source>
</evidence>
<dbReference type="GO" id="GO:0000028">
    <property type="term" value="P:ribosomal small subunit assembly"/>
    <property type="evidence" value="ECO:0007669"/>
    <property type="project" value="TreeGrafter"/>
</dbReference>
<gene>
    <name evidence="3 7" type="primary">rimP</name>
    <name evidence="7" type="ORF">MUB46_09705</name>
</gene>
<dbReference type="EMBL" id="JALIDZ010000004">
    <property type="protein sequence ID" value="MCT8972130.1"/>
    <property type="molecule type" value="Genomic_DNA"/>
</dbReference>
<proteinExistence type="inferred from homology"/>
<keyword evidence="8" id="KW-1185">Reference proteome</keyword>
<evidence type="ECO:0000256" key="2">
    <source>
        <dbReference type="ARBA" id="ARBA00022517"/>
    </source>
</evidence>
<dbReference type="AlphaFoldDB" id="A0AAW5QYN9"/>
<organism evidence="7 8">
    <name type="scientific">Microbaculum marinisediminis</name>
    <dbReference type="NCBI Taxonomy" id="2931392"/>
    <lineage>
        <taxon>Bacteria</taxon>
        <taxon>Pseudomonadati</taxon>
        <taxon>Pseudomonadota</taxon>
        <taxon>Alphaproteobacteria</taxon>
        <taxon>Hyphomicrobiales</taxon>
        <taxon>Tepidamorphaceae</taxon>
        <taxon>Microbaculum</taxon>
    </lineage>
</organism>
<accession>A0AAW5QYN9</accession>
<dbReference type="NCBIfam" id="NF000932">
    <property type="entry name" value="PRK00092.2-5"/>
    <property type="match status" value="1"/>
</dbReference>
<keyword evidence="2 3" id="KW-0690">Ribosome biogenesis</keyword>
<dbReference type="GO" id="GO:0006412">
    <property type="term" value="P:translation"/>
    <property type="evidence" value="ECO:0007669"/>
    <property type="project" value="TreeGrafter"/>
</dbReference>
<name>A0AAW5QYN9_9HYPH</name>
<dbReference type="InterPro" id="IPR003728">
    <property type="entry name" value="Ribosome_maturation_RimP"/>
</dbReference>
<dbReference type="Gene3D" id="2.30.30.180">
    <property type="entry name" value="Ribosome maturation factor RimP, C-terminal domain"/>
    <property type="match status" value="1"/>
</dbReference>
<protein>
    <recommendedName>
        <fullName evidence="3">Ribosome maturation factor RimP</fullName>
    </recommendedName>
</protein>
<dbReference type="SUPFAM" id="SSF74942">
    <property type="entry name" value="YhbC-like, C-terminal domain"/>
    <property type="match status" value="1"/>
</dbReference>
<dbReference type="InterPro" id="IPR036847">
    <property type="entry name" value="RimP_C_sf"/>
</dbReference>
<feature type="region of interest" description="Disordered" evidence="4">
    <location>
        <begin position="1"/>
        <end position="23"/>
    </location>
</feature>
<comment type="subcellular location">
    <subcellularLocation>
        <location evidence="3">Cytoplasm</location>
    </subcellularLocation>
</comment>
<comment type="caution">
    <text evidence="7">The sequence shown here is derived from an EMBL/GenBank/DDBJ whole genome shotgun (WGS) entry which is preliminary data.</text>
</comment>
<keyword evidence="1 3" id="KW-0963">Cytoplasm</keyword>
<evidence type="ECO:0000313" key="8">
    <source>
        <dbReference type="Proteomes" id="UP001320898"/>
    </source>
</evidence>
<dbReference type="PANTHER" id="PTHR33867:SF1">
    <property type="entry name" value="RIBOSOME MATURATION FACTOR RIMP"/>
    <property type="match status" value="1"/>
</dbReference>
<dbReference type="PANTHER" id="PTHR33867">
    <property type="entry name" value="RIBOSOME MATURATION FACTOR RIMP"/>
    <property type="match status" value="1"/>
</dbReference>
<dbReference type="Gene3D" id="3.30.300.70">
    <property type="entry name" value="RimP-like superfamily, N-terminal"/>
    <property type="match status" value="1"/>
</dbReference>
<dbReference type="HAMAP" id="MF_01077">
    <property type="entry name" value="RimP"/>
    <property type="match status" value="1"/>
</dbReference>
<dbReference type="Proteomes" id="UP001320898">
    <property type="component" value="Unassembled WGS sequence"/>
</dbReference>
<evidence type="ECO:0000256" key="3">
    <source>
        <dbReference type="HAMAP-Rule" id="MF_01077"/>
    </source>
</evidence>
<dbReference type="RefSeq" id="WP_261615706.1">
    <property type="nucleotide sequence ID" value="NZ_JALIDZ010000004.1"/>
</dbReference>
<feature type="domain" description="Ribosome maturation factor RimP N-terminal" evidence="5">
    <location>
        <begin position="37"/>
        <end position="109"/>
    </location>
</feature>
<reference evidence="7 8" key="1">
    <citation type="submission" date="2022-04" db="EMBL/GenBank/DDBJ databases">
        <authorList>
            <person name="Ye Y.-Q."/>
            <person name="Du Z.-J."/>
        </authorList>
    </citation>
    <scope>NUCLEOTIDE SEQUENCE [LARGE SCALE GENOMIC DNA]</scope>
    <source>
        <strain evidence="7 8">A6E488</strain>
    </source>
</reference>
<dbReference type="Pfam" id="PF02576">
    <property type="entry name" value="RimP_N"/>
    <property type="match status" value="1"/>
</dbReference>
<dbReference type="Pfam" id="PF17384">
    <property type="entry name" value="DUF150_C"/>
    <property type="match status" value="1"/>
</dbReference>